<organism evidence="1 2">
    <name type="scientific">Phytophthora megakarya</name>
    <dbReference type="NCBI Taxonomy" id="4795"/>
    <lineage>
        <taxon>Eukaryota</taxon>
        <taxon>Sar</taxon>
        <taxon>Stramenopiles</taxon>
        <taxon>Oomycota</taxon>
        <taxon>Peronosporomycetes</taxon>
        <taxon>Peronosporales</taxon>
        <taxon>Peronosporaceae</taxon>
        <taxon>Phytophthora</taxon>
    </lineage>
</organism>
<keyword evidence="2" id="KW-1185">Reference proteome</keyword>
<comment type="caution">
    <text evidence="1">The sequence shown here is derived from an EMBL/GenBank/DDBJ whole genome shotgun (WGS) entry which is preliminary data.</text>
</comment>
<protein>
    <submittedName>
        <fullName evidence="1">RxLR effector protein</fullName>
    </submittedName>
</protein>
<evidence type="ECO:0000313" key="2">
    <source>
        <dbReference type="Proteomes" id="UP000198211"/>
    </source>
</evidence>
<proteinExistence type="predicted"/>
<dbReference type="AlphaFoldDB" id="A0A225VQX0"/>
<gene>
    <name evidence="1" type="ORF">PHMEG_00020096</name>
</gene>
<dbReference type="EMBL" id="NBNE01003515">
    <property type="protein sequence ID" value="OWZ07504.1"/>
    <property type="molecule type" value="Genomic_DNA"/>
</dbReference>
<sequence>MWNDIHKRVPTTDYWLAMEEKLKKQIKTVQDLDGIKNTNEFRIFKRYAHLFDSSIVGHMHSGYYNPTHFGNDFTKATNMMEWRARAEIWGEYKIHPADVKMWMADAKTWLSKANTDEIYRVYEPIYSKAPRQPSLPEAQAADKEVLRKFMLDPLMKDKPLTDFHLADFSS</sequence>
<accession>A0A225VQX0</accession>
<reference evidence="2" key="1">
    <citation type="submission" date="2017-03" db="EMBL/GenBank/DDBJ databases">
        <title>Phytopthora megakarya and P. palmivora, two closely related causual agents of cacao black pod achieved similar genome size and gene model numbers by different mechanisms.</title>
        <authorList>
            <person name="Ali S."/>
            <person name="Shao J."/>
            <person name="Larry D.J."/>
            <person name="Kronmiller B."/>
            <person name="Shen D."/>
            <person name="Strem M.D."/>
            <person name="Melnick R.L."/>
            <person name="Guiltinan M.J."/>
            <person name="Tyler B.M."/>
            <person name="Meinhardt L.W."/>
            <person name="Bailey B.A."/>
        </authorList>
    </citation>
    <scope>NUCLEOTIDE SEQUENCE [LARGE SCALE GENOMIC DNA]</scope>
    <source>
        <strain evidence="2">zdho120</strain>
    </source>
</reference>
<name>A0A225VQX0_9STRA</name>
<evidence type="ECO:0000313" key="1">
    <source>
        <dbReference type="EMBL" id="OWZ07504.1"/>
    </source>
</evidence>
<dbReference type="Proteomes" id="UP000198211">
    <property type="component" value="Unassembled WGS sequence"/>
</dbReference>